<evidence type="ECO:0000313" key="2">
    <source>
        <dbReference type="EMBL" id="PHT36067.1"/>
    </source>
</evidence>
<dbReference type="EMBL" id="MLFT02000010">
    <property type="protein sequence ID" value="PHT36067.1"/>
    <property type="molecule type" value="Genomic_DNA"/>
</dbReference>
<keyword evidence="3" id="KW-1185">Reference proteome</keyword>
<accession>A0A2G2VSW0</accession>
<feature type="region of interest" description="Disordered" evidence="1">
    <location>
        <begin position="49"/>
        <end position="73"/>
    </location>
</feature>
<sequence length="73" mass="8528">MSGTMVFVAGYAEYLSEEMDMPLVDFEEEYHRMRCTTLIRNYGLQKAKKGYVSDNDNPPRPRTKSVYLPDEIE</sequence>
<organism evidence="2 3">
    <name type="scientific">Capsicum baccatum</name>
    <name type="common">Peruvian pepper</name>
    <dbReference type="NCBI Taxonomy" id="33114"/>
    <lineage>
        <taxon>Eukaryota</taxon>
        <taxon>Viridiplantae</taxon>
        <taxon>Streptophyta</taxon>
        <taxon>Embryophyta</taxon>
        <taxon>Tracheophyta</taxon>
        <taxon>Spermatophyta</taxon>
        <taxon>Magnoliopsida</taxon>
        <taxon>eudicotyledons</taxon>
        <taxon>Gunneridae</taxon>
        <taxon>Pentapetalae</taxon>
        <taxon>asterids</taxon>
        <taxon>lamiids</taxon>
        <taxon>Solanales</taxon>
        <taxon>Solanaceae</taxon>
        <taxon>Solanoideae</taxon>
        <taxon>Capsiceae</taxon>
        <taxon>Capsicum</taxon>
    </lineage>
</organism>
<gene>
    <name evidence="2" type="ORF">CQW23_23767</name>
</gene>
<dbReference type="PANTHER" id="PTHR33022">
    <property type="entry name" value="DUF1985 DOMAIN-CONTAINING PROTEIN"/>
    <property type="match status" value="1"/>
</dbReference>
<dbReference type="Proteomes" id="UP000224567">
    <property type="component" value="Unassembled WGS sequence"/>
</dbReference>
<reference evidence="3" key="2">
    <citation type="journal article" date="2017" name="J. Anim. Genet.">
        <title>Multiple reference genome sequences of hot pepper reveal the massive evolution of plant disease resistance genes by retroduplication.</title>
        <authorList>
            <person name="Kim S."/>
            <person name="Park J."/>
            <person name="Yeom S.-I."/>
            <person name="Kim Y.-M."/>
            <person name="Seo E."/>
            <person name="Kim K.-T."/>
            <person name="Kim M.-S."/>
            <person name="Lee J.M."/>
            <person name="Cheong K."/>
            <person name="Shin H.-S."/>
            <person name="Kim S.-B."/>
            <person name="Han K."/>
            <person name="Lee J."/>
            <person name="Park M."/>
            <person name="Lee H.-A."/>
            <person name="Lee H.-Y."/>
            <person name="Lee Y."/>
            <person name="Oh S."/>
            <person name="Lee J.H."/>
            <person name="Choi E."/>
            <person name="Choi E."/>
            <person name="Lee S.E."/>
            <person name="Jeon J."/>
            <person name="Kim H."/>
            <person name="Choi G."/>
            <person name="Song H."/>
            <person name="Lee J."/>
            <person name="Lee S.-C."/>
            <person name="Kwon J.-K."/>
            <person name="Lee H.-Y."/>
            <person name="Koo N."/>
            <person name="Hong Y."/>
            <person name="Kim R.W."/>
            <person name="Kang W.-H."/>
            <person name="Huh J.H."/>
            <person name="Kang B.-C."/>
            <person name="Yang T.-J."/>
            <person name="Lee Y.-H."/>
            <person name="Bennetzen J.L."/>
            <person name="Choi D."/>
        </authorList>
    </citation>
    <scope>NUCLEOTIDE SEQUENCE [LARGE SCALE GENOMIC DNA]</scope>
    <source>
        <strain evidence="3">cv. PBC81</strain>
    </source>
</reference>
<protein>
    <submittedName>
        <fullName evidence="2">Uncharacterized protein</fullName>
    </submittedName>
</protein>
<evidence type="ECO:0000256" key="1">
    <source>
        <dbReference type="SAM" id="MobiDB-lite"/>
    </source>
</evidence>
<evidence type="ECO:0000313" key="3">
    <source>
        <dbReference type="Proteomes" id="UP000224567"/>
    </source>
</evidence>
<comment type="caution">
    <text evidence="2">The sequence shown here is derived from an EMBL/GenBank/DDBJ whole genome shotgun (WGS) entry which is preliminary data.</text>
</comment>
<reference evidence="2 3" key="1">
    <citation type="journal article" date="2017" name="Genome Biol.">
        <title>New reference genome sequences of hot pepper reveal the massive evolution of plant disease-resistance genes by retroduplication.</title>
        <authorList>
            <person name="Kim S."/>
            <person name="Park J."/>
            <person name="Yeom S.I."/>
            <person name="Kim Y.M."/>
            <person name="Seo E."/>
            <person name="Kim K.T."/>
            <person name="Kim M.S."/>
            <person name="Lee J.M."/>
            <person name="Cheong K."/>
            <person name="Shin H.S."/>
            <person name="Kim S.B."/>
            <person name="Han K."/>
            <person name="Lee J."/>
            <person name="Park M."/>
            <person name="Lee H.A."/>
            <person name="Lee H.Y."/>
            <person name="Lee Y."/>
            <person name="Oh S."/>
            <person name="Lee J.H."/>
            <person name="Choi E."/>
            <person name="Choi E."/>
            <person name="Lee S.E."/>
            <person name="Jeon J."/>
            <person name="Kim H."/>
            <person name="Choi G."/>
            <person name="Song H."/>
            <person name="Lee J."/>
            <person name="Lee S.C."/>
            <person name="Kwon J.K."/>
            <person name="Lee H.Y."/>
            <person name="Koo N."/>
            <person name="Hong Y."/>
            <person name="Kim R.W."/>
            <person name="Kang W.H."/>
            <person name="Huh J.H."/>
            <person name="Kang B.C."/>
            <person name="Yang T.J."/>
            <person name="Lee Y.H."/>
            <person name="Bennetzen J.L."/>
            <person name="Choi D."/>
        </authorList>
    </citation>
    <scope>NUCLEOTIDE SEQUENCE [LARGE SCALE GENOMIC DNA]</scope>
    <source>
        <strain evidence="3">cv. PBC81</strain>
    </source>
</reference>
<proteinExistence type="predicted"/>
<dbReference type="OrthoDB" id="1300832at2759"/>
<dbReference type="AlphaFoldDB" id="A0A2G2VSW0"/>
<name>A0A2G2VSW0_CAPBA</name>
<dbReference type="PANTHER" id="PTHR33022:SF13">
    <property type="entry name" value="UBIQUITIN-LIKE PROTEASE FAMILY PROFILE DOMAIN-CONTAINING PROTEIN"/>
    <property type="match status" value="1"/>
</dbReference>